<dbReference type="OrthoDB" id="757405at2759"/>
<dbReference type="InterPro" id="IPR000877">
    <property type="entry name" value="Prot_inh_BBI"/>
</dbReference>
<dbReference type="PANTHER" id="PTHR33479:SF22">
    <property type="entry name" value="BOWMAN-BIRK TYPE BRAN TRYPSIN INHIBITOR"/>
    <property type="match status" value="1"/>
</dbReference>
<dbReference type="SMART" id="SM00269">
    <property type="entry name" value="BowB"/>
    <property type="match status" value="2"/>
</dbReference>
<evidence type="ECO:0000313" key="8">
    <source>
        <dbReference type="EMBL" id="KAF0918385.1"/>
    </source>
</evidence>
<dbReference type="Gene3D" id="2.10.69.10">
    <property type="entry name" value="Cysteine Protease (Bromelain) Inhibitor, subunit H"/>
    <property type="match status" value="2"/>
</dbReference>
<dbReference type="CDD" id="cd00023">
    <property type="entry name" value="BBI"/>
    <property type="match status" value="2"/>
</dbReference>
<evidence type="ECO:0000256" key="5">
    <source>
        <dbReference type="RuleBase" id="RU003856"/>
    </source>
</evidence>
<feature type="domain" description="Bowman-Birk serine protease inhibitors family" evidence="7">
    <location>
        <begin position="137"/>
        <end position="151"/>
    </location>
</feature>
<feature type="signal peptide" evidence="6">
    <location>
        <begin position="1"/>
        <end position="23"/>
    </location>
</feature>
<evidence type="ECO:0000256" key="4">
    <source>
        <dbReference type="ARBA" id="ARBA00023157"/>
    </source>
</evidence>
<evidence type="ECO:0000256" key="6">
    <source>
        <dbReference type="SAM" id="SignalP"/>
    </source>
</evidence>
<evidence type="ECO:0000256" key="2">
    <source>
        <dbReference type="ARBA" id="ARBA00022690"/>
    </source>
</evidence>
<dbReference type="SUPFAM" id="SSF57247">
    <property type="entry name" value="Bowman-Birk inhibitor, BBI"/>
    <property type="match status" value="2"/>
</dbReference>
<dbReference type="PANTHER" id="PTHR33479">
    <property type="entry name" value="BOWMAN-BIRK TYPE BRAN TRYPSIN INHIBITOR"/>
    <property type="match status" value="1"/>
</dbReference>
<proteinExistence type="inferred from homology"/>
<sequence length="180" mass="19658">MKMKTAMAASILLFFLLASLAAATRHTVSDTTNNIRLPSDVGGAQPEAARPWDCCDNLERSLITIFPPFYRCNDEVEQCAAACQECVEAPGDFPRGVYVCNDWYQTADPGPFCTERPWGDCCDTALCTKTDPPTCRCADEVEACAAACKECEMVESSEPPRYVCQDRFTGQPGPSCTPDT</sequence>
<gene>
    <name evidence="8" type="ORF">E2562_023546</name>
</gene>
<keyword evidence="4" id="KW-1015">Disulfide bond</keyword>
<reference evidence="8 9" key="1">
    <citation type="submission" date="2019-11" db="EMBL/GenBank/DDBJ databases">
        <title>Whole genome sequence of Oryza granulata.</title>
        <authorList>
            <person name="Li W."/>
        </authorList>
    </citation>
    <scope>NUCLEOTIDE SEQUENCE [LARGE SCALE GENOMIC DNA]</scope>
    <source>
        <strain evidence="9">cv. Menghai</strain>
        <tissue evidence="8">Leaf</tissue>
    </source>
</reference>
<dbReference type="Proteomes" id="UP000479710">
    <property type="component" value="Unassembled WGS sequence"/>
</dbReference>
<evidence type="ECO:0000256" key="3">
    <source>
        <dbReference type="ARBA" id="ARBA00022900"/>
    </source>
</evidence>
<organism evidence="8 9">
    <name type="scientific">Oryza meyeriana var. granulata</name>
    <dbReference type="NCBI Taxonomy" id="110450"/>
    <lineage>
        <taxon>Eukaryota</taxon>
        <taxon>Viridiplantae</taxon>
        <taxon>Streptophyta</taxon>
        <taxon>Embryophyta</taxon>
        <taxon>Tracheophyta</taxon>
        <taxon>Spermatophyta</taxon>
        <taxon>Magnoliopsida</taxon>
        <taxon>Liliopsida</taxon>
        <taxon>Poales</taxon>
        <taxon>Poaceae</taxon>
        <taxon>BOP clade</taxon>
        <taxon>Oryzoideae</taxon>
        <taxon>Oryzeae</taxon>
        <taxon>Oryzinae</taxon>
        <taxon>Oryza</taxon>
        <taxon>Oryza meyeriana</taxon>
    </lineage>
</organism>
<keyword evidence="2 5" id="KW-0646">Protease inhibitor</keyword>
<comment type="similarity">
    <text evidence="1 5">Belongs to the Bowman-Birk serine protease inhibitor family.</text>
</comment>
<evidence type="ECO:0000313" key="9">
    <source>
        <dbReference type="Proteomes" id="UP000479710"/>
    </source>
</evidence>
<dbReference type="EMBL" id="SPHZ02000005">
    <property type="protein sequence ID" value="KAF0918385.1"/>
    <property type="molecule type" value="Genomic_DNA"/>
</dbReference>
<keyword evidence="3 5" id="KW-0722">Serine protease inhibitor</keyword>
<dbReference type="AlphaFoldDB" id="A0A6G1DZT7"/>
<name>A0A6G1DZT7_9ORYZ</name>
<dbReference type="GO" id="GO:0004867">
    <property type="term" value="F:serine-type endopeptidase inhibitor activity"/>
    <property type="evidence" value="ECO:0007669"/>
    <property type="project" value="UniProtKB-KW"/>
</dbReference>
<dbReference type="PROSITE" id="PS00281">
    <property type="entry name" value="BOWMAN_BIRK"/>
    <property type="match status" value="1"/>
</dbReference>
<keyword evidence="6" id="KW-0732">Signal</keyword>
<protein>
    <recommendedName>
        <fullName evidence="7">Bowman-Birk serine protease inhibitors family domain-containing protein</fullName>
    </recommendedName>
</protein>
<dbReference type="GO" id="GO:0005576">
    <property type="term" value="C:extracellular region"/>
    <property type="evidence" value="ECO:0007669"/>
    <property type="project" value="InterPro"/>
</dbReference>
<evidence type="ECO:0000259" key="7">
    <source>
        <dbReference type="PROSITE" id="PS00281"/>
    </source>
</evidence>
<evidence type="ECO:0000256" key="1">
    <source>
        <dbReference type="ARBA" id="ARBA00008506"/>
    </source>
</evidence>
<dbReference type="InterPro" id="IPR035995">
    <property type="entry name" value="Bowman-Birk_prot_inh"/>
</dbReference>
<dbReference type="Pfam" id="PF00228">
    <property type="entry name" value="Bowman-Birk_leg"/>
    <property type="match status" value="2"/>
</dbReference>
<accession>A0A6G1DZT7</accession>
<feature type="chain" id="PRO_5026283153" description="Bowman-Birk serine protease inhibitors family domain-containing protein" evidence="6">
    <location>
        <begin position="24"/>
        <end position="180"/>
    </location>
</feature>
<comment type="caution">
    <text evidence="8">The sequence shown here is derived from an EMBL/GenBank/DDBJ whole genome shotgun (WGS) entry which is preliminary data.</text>
</comment>
<keyword evidence="9" id="KW-1185">Reference proteome</keyword>